<comment type="caution">
    <text evidence="1">The sequence shown here is derived from an EMBL/GenBank/DDBJ whole genome shotgun (WGS) entry which is preliminary data.</text>
</comment>
<name>A0A7L0PZB7_9AVES</name>
<dbReference type="PANTHER" id="PTHR10424">
    <property type="entry name" value="VIRAL ENVELOPE PROTEIN"/>
    <property type="match status" value="1"/>
</dbReference>
<keyword evidence="2" id="KW-1185">Reference proteome</keyword>
<reference evidence="1 2" key="1">
    <citation type="submission" date="2019-09" db="EMBL/GenBank/DDBJ databases">
        <title>Bird 10,000 Genomes (B10K) Project - Family phase.</title>
        <authorList>
            <person name="Zhang G."/>
        </authorList>
    </citation>
    <scope>NUCLEOTIDE SEQUENCE [LARGE SCALE GENOMIC DNA]</scope>
    <source>
        <strain evidence="1">B10K-DU-001-44</strain>
        <tissue evidence="1">Muscle</tissue>
    </source>
</reference>
<evidence type="ECO:0000313" key="2">
    <source>
        <dbReference type="Proteomes" id="UP000574277"/>
    </source>
</evidence>
<protein>
    <submittedName>
        <fullName evidence="1">ENR1 protein</fullName>
    </submittedName>
</protein>
<dbReference type="Gene3D" id="1.10.287.210">
    <property type="match status" value="1"/>
</dbReference>
<feature type="non-terminal residue" evidence="1">
    <location>
        <position position="58"/>
    </location>
</feature>
<evidence type="ECO:0000313" key="1">
    <source>
        <dbReference type="EMBL" id="NXL09859.1"/>
    </source>
</evidence>
<feature type="non-terminal residue" evidence="1">
    <location>
        <position position="1"/>
    </location>
</feature>
<gene>
    <name evidence="1" type="primary">Erv31_1</name>
    <name evidence="1" type="ORF">MESCAY_R15898</name>
</gene>
<dbReference type="Proteomes" id="UP000574277">
    <property type="component" value="Unassembled WGS sequence"/>
</dbReference>
<accession>A0A7L0PZB7</accession>
<dbReference type="EMBL" id="VXAT01017404">
    <property type="protein sequence ID" value="NXL09859.1"/>
    <property type="molecule type" value="Genomic_DNA"/>
</dbReference>
<proteinExistence type="predicted"/>
<dbReference type="PANTHER" id="PTHR10424:SF68">
    <property type="entry name" value="ENDOGENOUS RETROVIRUS GROUP 3 MEMBER 1 ENV POLYPROTEIN"/>
    <property type="match status" value="1"/>
</dbReference>
<dbReference type="InterPro" id="IPR018154">
    <property type="entry name" value="TLV/ENV_coat_polyprotein"/>
</dbReference>
<dbReference type="AlphaFoldDB" id="A0A7L0PZB7"/>
<dbReference type="SUPFAM" id="SSF58069">
    <property type="entry name" value="Virus ectodomain"/>
    <property type="match status" value="1"/>
</dbReference>
<sequence>HLNPIIRLQALLEMTTNESAHALDLLAGQATQVRTAILQHRMALDCLLAEDGGVVGNE</sequence>
<organism evidence="1 2">
    <name type="scientific">Mesembrinibis cayennensis</name>
    <dbReference type="NCBI Taxonomy" id="1118748"/>
    <lineage>
        <taxon>Eukaryota</taxon>
        <taxon>Metazoa</taxon>
        <taxon>Chordata</taxon>
        <taxon>Craniata</taxon>
        <taxon>Vertebrata</taxon>
        <taxon>Euteleostomi</taxon>
        <taxon>Archelosauria</taxon>
        <taxon>Archosauria</taxon>
        <taxon>Dinosauria</taxon>
        <taxon>Saurischia</taxon>
        <taxon>Theropoda</taxon>
        <taxon>Coelurosauria</taxon>
        <taxon>Aves</taxon>
        <taxon>Neognathae</taxon>
        <taxon>Neoaves</taxon>
        <taxon>Aequornithes</taxon>
        <taxon>Pelecaniformes</taxon>
        <taxon>Threskiornithidae</taxon>
        <taxon>Mesembrinibis</taxon>
    </lineage>
</organism>